<name>K1W7D3_MARBU</name>
<evidence type="ECO:0000313" key="4">
    <source>
        <dbReference type="EMBL" id="EKD12980.1"/>
    </source>
</evidence>
<evidence type="ECO:0000256" key="1">
    <source>
        <dbReference type="SAM" id="SignalP"/>
    </source>
</evidence>
<dbReference type="STRING" id="1072389.K1W7D3"/>
<dbReference type="Proteomes" id="UP000006753">
    <property type="component" value="Unassembled WGS sequence"/>
</dbReference>
<proteinExistence type="predicted"/>
<evidence type="ECO:0008006" key="6">
    <source>
        <dbReference type="Google" id="ProtNLM"/>
    </source>
</evidence>
<dbReference type="InterPro" id="IPR052743">
    <property type="entry name" value="Glutaminase_GtaA"/>
</dbReference>
<dbReference type="InterPro" id="IPR033433">
    <property type="entry name" value="GtaA_N"/>
</dbReference>
<keyword evidence="1" id="KW-0732">Signal</keyword>
<dbReference type="EMBL" id="JH921452">
    <property type="protein sequence ID" value="EKD12980.1"/>
    <property type="molecule type" value="Genomic_DNA"/>
</dbReference>
<gene>
    <name evidence="4" type="ORF">MBM_08742</name>
</gene>
<dbReference type="KEGG" id="mbe:MBM_08742"/>
<dbReference type="AlphaFoldDB" id="K1W7D3"/>
<dbReference type="HOGENOM" id="CLU_008020_1_0_1"/>
<dbReference type="InParanoid" id="K1W7D3"/>
<dbReference type="eggNOG" id="ENOG502QPQS">
    <property type="taxonomic scope" value="Eukaryota"/>
</dbReference>
<accession>K1W7D3</accession>
<feature type="chain" id="PRO_5003852671" description="Glutaminase GtaA" evidence="1">
    <location>
        <begin position="20"/>
        <end position="733"/>
    </location>
</feature>
<feature type="domain" description="Glutaminase A central" evidence="2">
    <location>
        <begin position="352"/>
        <end position="711"/>
    </location>
</feature>
<feature type="domain" description="Glutaminase A N-terminal" evidence="3">
    <location>
        <begin position="116"/>
        <end position="336"/>
    </location>
</feature>
<protein>
    <recommendedName>
        <fullName evidence="6">Glutaminase GtaA</fullName>
    </recommendedName>
</protein>
<keyword evidence="5" id="KW-1185">Reference proteome</keyword>
<dbReference type="SUPFAM" id="SSF48208">
    <property type="entry name" value="Six-hairpin glycosidases"/>
    <property type="match status" value="1"/>
</dbReference>
<feature type="signal peptide" evidence="1">
    <location>
        <begin position="1"/>
        <end position="19"/>
    </location>
</feature>
<dbReference type="InterPro" id="IPR008928">
    <property type="entry name" value="6-hairpin_glycosidase_sf"/>
</dbReference>
<evidence type="ECO:0000259" key="2">
    <source>
        <dbReference type="Pfam" id="PF16335"/>
    </source>
</evidence>
<dbReference type="PANTHER" id="PTHR31987:SF1">
    <property type="entry name" value="GLUTAMINASE A"/>
    <property type="match status" value="1"/>
</dbReference>
<evidence type="ECO:0000259" key="3">
    <source>
        <dbReference type="Pfam" id="PF17168"/>
    </source>
</evidence>
<reference evidence="4 5" key="1">
    <citation type="journal article" date="2012" name="BMC Genomics">
        <title>Sequencing the genome of Marssonina brunnea reveals fungus-poplar co-evolution.</title>
        <authorList>
            <person name="Zhu S."/>
            <person name="Cao Y.-Z."/>
            <person name="Jiang C."/>
            <person name="Tan B.-Y."/>
            <person name="Wang Z."/>
            <person name="Feng S."/>
            <person name="Zhang L."/>
            <person name="Su X.-H."/>
            <person name="Brejova B."/>
            <person name="Vinar T."/>
            <person name="Xu M."/>
            <person name="Wang M.-X."/>
            <person name="Zhang S.-G."/>
            <person name="Huang M.-R."/>
            <person name="Wu R."/>
            <person name="Zhou Y."/>
        </authorList>
    </citation>
    <scope>NUCLEOTIDE SEQUENCE [LARGE SCALE GENOMIC DNA]</scope>
    <source>
        <strain evidence="4 5">MB_m1</strain>
    </source>
</reference>
<dbReference type="Pfam" id="PF16335">
    <property type="entry name" value="GtaA_6_Hairpin"/>
    <property type="match status" value="1"/>
</dbReference>
<dbReference type="PANTHER" id="PTHR31987">
    <property type="entry name" value="GLUTAMINASE A-RELATED"/>
    <property type="match status" value="1"/>
</dbReference>
<evidence type="ECO:0000313" key="5">
    <source>
        <dbReference type="Proteomes" id="UP000006753"/>
    </source>
</evidence>
<dbReference type="InterPro" id="IPR032514">
    <property type="entry name" value="GtaA_central"/>
</dbReference>
<organism evidence="4 5">
    <name type="scientific">Marssonina brunnea f. sp. multigermtubi (strain MB_m1)</name>
    <name type="common">Marssonina leaf spot fungus</name>
    <dbReference type="NCBI Taxonomy" id="1072389"/>
    <lineage>
        <taxon>Eukaryota</taxon>
        <taxon>Fungi</taxon>
        <taxon>Dikarya</taxon>
        <taxon>Ascomycota</taxon>
        <taxon>Pezizomycotina</taxon>
        <taxon>Leotiomycetes</taxon>
        <taxon>Helotiales</taxon>
        <taxon>Drepanopezizaceae</taxon>
        <taxon>Drepanopeziza</taxon>
    </lineage>
</organism>
<dbReference type="Pfam" id="PF17168">
    <property type="entry name" value="DUF5127"/>
    <property type="match status" value="1"/>
</dbReference>
<dbReference type="GO" id="GO:0005975">
    <property type="term" value="P:carbohydrate metabolic process"/>
    <property type="evidence" value="ECO:0007669"/>
    <property type="project" value="InterPro"/>
</dbReference>
<dbReference type="OrthoDB" id="431715at2759"/>
<dbReference type="OMA" id="SLWTSYW"/>
<sequence>MKSHLVAAFVGSLAGQAFSSTFSPAHPPAIPLAVKSPYMSTWLEVGNNGGNLAGAWPRFWAGPQPGSVSGSNGAVTGWAGFIKIDGVAYTWLGDPYVNGVRPTLVTQDSFEYTSQRSTFIMNVAGKVTMNVTFLSPLTPTDIKRQSVIGSYLSVAVASRDGSYHNVQLYADTSAEWVNPTHNGQDVSWSYSNASGVASHKSFQSIQSEFNADYPDDAAHWGNWYWSTAASPSLTYQSGPDITVRQNFLSNGVLPDTQDTNYRGISSNWPVFAFANYLGSVGATPVTTVYTIVHAQENAIYFNGAAGLAPVPSLWTSYWTADLSMVEFFYKDWSSVTGAIDHKIAVDSLAAGGQDYLTITSLSARQAFGSVQLCGTKSKPYLFLKEISSDGNIQTVDVIFPAMPIFLYSNPILVKYMLDPLFENQEAGRFPQTYSLHDLGANYPRAIGHPSGDGGESVLDKQISAANEPEPMPLEECGNMLIMTLAYAQRTGDTAYLAQHYNILKQWTGYLVDEALIPAYQLSTDDFQGQLANQTNLALKGIIGIEAMSVIANKTGNMADHAMYTNIAHEFITRWQKMAVVTDARPPHTNLAYQDNNSHGLLYNLYAEKLLGLNLVPKDIYDMQSAFYPTVAEAYGVPLDTRNVGTKSDWEMWVAAISSPTTKAMFISKLAAWINTTPTNRAFTDLYNTQNADFWSGPFIARPVAGGHFALLALDGAPTAASNKKRRAISKRFR</sequence>